<reference evidence="2" key="1">
    <citation type="submission" date="2020-05" db="EMBL/GenBank/DDBJ databases">
        <authorList>
            <person name="Chiriac C."/>
            <person name="Salcher M."/>
            <person name="Ghai R."/>
            <person name="Kavagutti S V."/>
        </authorList>
    </citation>
    <scope>NUCLEOTIDE SEQUENCE</scope>
</reference>
<organism evidence="2">
    <name type="scientific">freshwater metagenome</name>
    <dbReference type="NCBI Taxonomy" id="449393"/>
    <lineage>
        <taxon>unclassified sequences</taxon>
        <taxon>metagenomes</taxon>
        <taxon>ecological metagenomes</taxon>
    </lineage>
</organism>
<feature type="region of interest" description="Disordered" evidence="1">
    <location>
        <begin position="146"/>
        <end position="177"/>
    </location>
</feature>
<sequence length="177" mass="19131">MLALVSEAVQRGLVDIHDLERELREGARRGSGLFRDAMSAVRTGVRSAPEGDLAQLLSAAGIRHVIYNASLVTSEGRFVAVADAWLDDVGVAIEVDSDEHHATGDGFRRTVRRNARYARVGVPVVTVLPIDLRDRPSGVVHDIAATRATAASRPRPPVHVSERDAPSSGREGWRWGA</sequence>
<accession>A0A6J7BK81</accession>
<evidence type="ECO:0000313" key="2">
    <source>
        <dbReference type="EMBL" id="CAB4846096.1"/>
    </source>
</evidence>
<evidence type="ECO:0000256" key="1">
    <source>
        <dbReference type="SAM" id="MobiDB-lite"/>
    </source>
</evidence>
<name>A0A6J7BK81_9ZZZZ</name>
<gene>
    <name evidence="2" type="ORF">UFOPK3268_00083</name>
</gene>
<dbReference type="AlphaFoldDB" id="A0A6J7BK81"/>
<dbReference type="EMBL" id="CAFBIZ010000005">
    <property type="protein sequence ID" value="CAB4846096.1"/>
    <property type="molecule type" value="Genomic_DNA"/>
</dbReference>
<proteinExistence type="predicted"/>
<protein>
    <submittedName>
        <fullName evidence="2">Unannotated protein</fullName>
    </submittedName>
</protein>